<dbReference type="AlphaFoldDB" id="A0A512DEX2"/>
<reference evidence="3 4" key="1">
    <citation type="submission" date="2019-07" db="EMBL/GenBank/DDBJ databases">
        <title>Whole genome shotgun sequence of Cellulomonas aerilata NBRC 106308.</title>
        <authorList>
            <person name="Hosoyama A."/>
            <person name="Uohara A."/>
            <person name="Ohji S."/>
            <person name="Ichikawa N."/>
        </authorList>
    </citation>
    <scope>NUCLEOTIDE SEQUENCE [LARGE SCALE GENOMIC DNA]</scope>
    <source>
        <strain evidence="3 4">NBRC 106308</strain>
    </source>
</reference>
<dbReference type="InterPro" id="IPR051532">
    <property type="entry name" value="Ester_Hydrolysis_Enzymes"/>
</dbReference>
<dbReference type="RefSeq" id="WP_146905568.1">
    <property type="nucleotide sequence ID" value="NZ_BAAARM010000001.1"/>
</dbReference>
<dbReference type="CDD" id="cd00229">
    <property type="entry name" value="SGNH_hydrolase"/>
    <property type="match status" value="1"/>
</dbReference>
<dbReference type="InterPro" id="IPR013830">
    <property type="entry name" value="SGNH_hydro"/>
</dbReference>
<dbReference type="InterPro" id="IPR036514">
    <property type="entry name" value="SGNH_hydro_sf"/>
</dbReference>
<proteinExistence type="predicted"/>
<accession>A0A512DEX2</accession>
<gene>
    <name evidence="3" type="ORF">CAE01nite_27420</name>
</gene>
<dbReference type="PANTHER" id="PTHR30383">
    <property type="entry name" value="THIOESTERASE 1/PROTEASE 1/LYSOPHOSPHOLIPASE L1"/>
    <property type="match status" value="1"/>
</dbReference>
<comment type="caution">
    <text evidence="3">The sequence shown here is derived from an EMBL/GenBank/DDBJ whole genome shotgun (WGS) entry which is preliminary data.</text>
</comment>
<keyword evidence="4" id="KW-1185">Reference proteome</keyword>
<evidence type="ECO:0000313" key="4">
    <source>
        <dbReference type="Proteomes" id="UP000321181"/>
    </source>
</evidence>
<feature type="domain" description="SGNH hydrolase-type esterase" evidence="2">
    <location>
        <begin position="78"/>
        <end position="247"/>
    </location>
</feature>
<evidence type="ECO:0000256" key="1">
    <source>
        <dbReference type="SAM" id="MobiDB-lite"/>
    </source>
</evidence>
<dbReference type="Gene3D" id="3.40.50.1110">
    <property type="entry name" value="SGNH hydrolase"/>
    <property type="match status" value="1"/>
</dbReference>
<feature type="region of interest" description="Disordered" evidence="1">
    <location>
        <begin position="34"/>
        <end position="73"/>
    </location>
</feature>
<sequence length="263" mass="26032">MSNSPTRSRALPLVLTAAVAGGLGLGAVALAGRSPSAPEVAGAPEQVQDPATSPTPSATSGADRSAPPADDAAPRIAFFGDSLTVGVGAPPERGYAWQTAEQLGWPIAVVEGVSGSGFLASGAGRPMPDRVAAVVASDPDVVVVAGGTNDAFQGYAPTEVGAAAGELLGDLRAADPDLAILVLGPFPTTLETATGLDPVSDAVRAAADAVGAEFVDARDLLLSAGAGPEEWEQYISADGVHPNEAGYGVMADALVAELRTLVG</sequence>
<dbReference type="SUPFAM" id="SSF52266">
    <property type="entry name" value="SGNH hydrolase"/>
    <property type="match status" value="1"/>
</dbReference>
<evidence type="ECO:0000313" key="3">
    <source>
        <dbReference type="EMBL" id="GEO35017.1"/>
    </source>
</evidence>
<dbReference type="Pfam" id="PF13472">
    <property type="entry name" value="Lipase_GDSL_2"/>
    <property type="match status" value="1"/>
</dbReference>
<dbReference type="Proteomes" id="UP000321181">
    <property type="component" value="Unassembled WGS sequence"/>
</dbReference>
<evidence type="ECO:0000259" key="2">
    <source>
        <dbReference type="Pfam" id="PF13472"/>
    </source>
</evidence>
<feature type="compositionally biased region" description="Low complexity" evidence="1">
    <location>
        <begin position="62"/>
        <end position="73"/>
    </location>
</feature>
<dbReference type="EMBL" id="BJYY01000016">
    <property type="protein sequence ID" value="GEO35017.1"/>
    <property type="molecule type" value="Genomic_DNA"/>
</dbReference>
<dbReference type="OrthoDB" id="8215557at2"/>
<name>A0A512DEX2_9CELL</name>
<organism evidence="3 4">
    <name type="scientific">Cellulomonas aerilata</name>
    <dbReference type="NCBI Taxonomy" id="515326"/>
    <lineage>
        <taxon>Bacteria</taxon>
        <taxon>Bacillati</taxon>
        <taxon>Actinomycetota</taxon>
        <taxon>Actinomycetes</taxon>
        <taxon>Micrococcales</taxon>
        <taxon>Cellulomonadaceae</taxon>
        <taxon>Cellulomonas</taxon>
    </lineage>
</organism>
<feature type="compositionally biased region" description="Polar residues" evidence="1">
    <location>
        <begin position="49"/>
        <end position="60"/>
    </location>
</feature>
<protein>
    <recommendedName>
        <fullName evidence="2">SGNH hydrolase-type esterase domain-containing protein</fullName>
    </recommendedName>
</protein>